<evidence type="ECO:0000256" key="3">
    <source>
        <dbReference type="ARBA" id="ARBA00022741"/>
    </source>
</evidence>
<evidence type="ECO:0000256" key="2">
    <source>
        <dbReference type="ARBA" id="ARBA00022694"/>
    </source>
</evidence>
<keyword evidence="1 6" id="KW-0436">Ligase</keyword>
<dbReference type="InterPro" id="IPR014729">
    <property type="entry name" value="Rossmann-like_a/b/a_fold"/>
</dbReference>
<proteinExistence type="inferred from homology"/>
<dbReference type="PANTHER" id="PTHR43033">
    <property type="entry name" value="TRNA(ILE)-LYSIDINE SYNTHASE-RELATED"/>
    <property type="match status" value="1"/>
</dbReference>
<gene>
    <name evidence="8" type="primary">mesJ</name>
    <name evidence="6" type="synonym">tilS</name>
    <name evidence="8" type="ORF">LrDSM24759_01020</name>
</gene>
<keyword evidence="4 6" id="KW-0067">ATP-binding</keyword>
<protein>
    <recommendedName>
        <fullName evidence="6">tRNA(Ile)-lysidine synthase</fullName>
        <ecNumber evidence="6">6.3.4.19</ecNumber>
    </recommendedName>
    <alternativeName>
        <fullName evidence="6">tRNA(Ile)-2-lysyl-cytidine synthase</fullName>
    </alternativeName>
    <alternativeName>
        <fullName evidence="6">tRNA(Ile)-lysidine synthetase</fullName>
    </alternativeName>
</protein>
<dbReference type="InterPro" id="IPR011063">
    <property type="entry name" value="TilS/TtcA_N"/>
</dbReference>
<keyword evidence="6" id="KW-0963">Cytoplasm</keyword>
<keyword evidence="3 6" id="KW-0547">Nucleotide-binding</keyword>
<dbReference type="PANTHER" id="PTHR43033:SF1">
    <property type="entry name" value="TRNA(ILE)-LYSIDINE SYNTHASE-RELATED"/>
    <property type="match status" value="1"/>
</dbReference>
<dbReference type="AlphaFoldDB" id="A0A2Z6T7K9"/>
<comment type="caution">
    <text evidence="8">The sequence shown here is derived from an EMBL/GenBank/DDBJ whole genome shotgun (WGS) entry which is preliminary data.</text>
</comment>
<feature type="domain" description="tRNA(Ile)-lysidine/2-thiocytidine synthase N-terminal" evidence="7">
    <location>
        <begin position="19"/>
        <end position="201"/>
    </location>
</feature>
<comment type="function">
    <text evidence="6">Ligates lysine onto the cytidine present at position 34 of the AUA codon-specific tRNA(Ile) that contains the anticodon CAU, in an ATP-dependent manner. Cytidine is converted to lysidine, thus changing the amino acid specificity of the tRNA from methionine to isoleucine.</text>
</comment>
<dbReference type="EMBL" id="BFBY01000001">
    <property type="protein sequence ID" value="GBG04188.1"/>
    <property type="molecule type" value="Genomic_DNA"/>
</dbReference>
<reference evidence="9" key="1">
    <citation type="submission" date="2018-03" db="EMBL/GenBank/DDBJ databases">
        <title>New taxa in the Lactobacillus gasseri group.</title>
        <authorList>
            <person name="Tanizawa Y."/>
            <person name="Tohno M."/>
            <person name="Endo A."/>
            <person name="Arita M."/>
        </authorList>
    </citation>
    <scope>NUCLEOTIDE SEQUENCE [LARGE SCALE GENOMIC DNA]</scope>
    <source>
        <strain evidence="9">DSM 24759</strain>
    </source>
</reference>
<dbReference type="InterPro" id="IPR012094">
    <property type="entry name" value="tRNA_Ile_lys_synt"/>
</dbReference>
<dbReference type="CDD" id="cd01992">
    <property type="entry name" value="TilS_N"/>
    <property type="match status" value="1"/>
</dbReference>
<name>A0A2Z6T7K9_9LACO</name>
<dbReference type="GO" id="GO:0006400">
    <property type="term" value="P:tRNA modification"/>
    <property type="evidence" value="ECO:0007669"/>
    <property type="project" value="UniProtKB-UniRule"/>
</dbReference>
<dbReference type="GO" id="GO:0032267">
    <property type="term" value="F:tRNA(Ile)-lysidine synthase activity"/>
    <property type="evidence" value="ECO:0007669"/>
    <property type="project" value="UniProtKB-EC"/>
</dbReference>
<dbReference type="InterPro" id="IPR012795">
    <property type="entry name" value="tRNA_Ile_lys_synt_N"/>
</dbReference>
<evidence type="ECO:0000259" key="7">
    <source>
        <dbReference type="Pfam" id="PF01171"/>
    </source>
</evidence>
<evidence type="ECO:0000313" key="9">
    <source>
        <dbReference type="Proteomes" id="UP000257317"/>
    </source>
</evidence>
<dbReference type="GO" id="GO:0005737">
    <property type="term" value="C:cytoplasm"/>
    <property type="evidence" value="ECO:0007669"/>
    <property type="project" value="UniProtKB-SubCell"/>
</dbReference>
<dbReference type="NCBIfam" id="TIGR02432">
    <property type="entry name" value="lysidine_TilS_N"/>
    <property type="match status" value="1"/>
</dbReference>
<accession>A0A2Z6T7K9</accession>
<organism evidence="8 9">
    <name type="scientific">Lactobacillus rodentium</name>
    <dbReference type="NCBI Taxonomy" id="947835"/>
    <lineage>
        <taxon>Bacteria</taxon>
        <taxon>Bacillati</taxon>
        <taxon>Bacillota</taxon>
        <taxon>Bacilli</taxon>
        <taxon>Lactobacillales</taxon>
        <taxon>Lactobacillaceae</taxon>
        <taxon>Lactobacillus</taxon>
    </lineage>
</organism>
<dbReference type="SUPFAM" id="SSF52402">
    <property type="entry name" value="Adenine nucleotide alpha hydrolases-like"/>
    <property type="match status" value="1"/>
</dbReference>
<comment type="subcellular location">
    <subcellularLocation>
        <location evidence="6">Cytoplasm</location>
    </subcellularLocation>
</comment>
<keyword evidence="9" id="KW-1185">Reference proteome</keyword>
<feature type="binding site" evidence="6">
    <location>
        <begin position="25"/>
        <end position="30"/>
    </location>
    <ligand>
        <name>ATP</name>
        <dbReference type="ChEBI" id="CHEBI:30616"/>
    </ligand>
</feature>
<evidence type="ECO:0000256" key="5">
    <source>
        <dbReference type="ARBA" id="ARBA00048539"/>
    </source>
</evidence>
<dbReference type="OrthoDB" id="9807403at2"/>
<dbReference type="RefSeq" id="WP_117117398.1">
    <property type="nucleotide sequence ID" value="NZ_BFBY01000001.1"/>
</dbReference>
<evidence type="ECO:0000256" key="6">
    <source>
        <dbReference type="HAMAP-Rule" id="MF_01161"/>
    </source>
</evidence>
<comment type="catalytic activity">
    <reaction evidence="5 6">
        <text>cytidine(34) in tRNA(Ile2) + L-lysine + ATP = lysidine(34) in tRNA(Ile2) + AMP + diphosphate + H(+)</text>
        <dbReference type="Rhea" id="RHEA:43744"/>
        <dbReference type="Rhea" id="RHEA-COMP:10625"/>
        <dbReference type="Rhea" id="RHEA-COMP:10670"/>
        <dbReference type="ChEBI" id="CHEBI:15378"/>
        <dbReference type="ChEBI" id="CHEBI:30616"/>
        <dbReference type="ChEBI" id="CHEBI:32551"/>
        <dbReference type="ChEBI" id="CHEBI:33019"/>
        <dbReference type="ChEBI" id="CHEBI:82748"/>
        <dbReference type="ChEBI" id="CHEBI:83665"/>
        <dbReference type="ChEBI" id="CHEBI:456215"/>
        <dbReference type="EC" id="6.3.4.19"/>
    </reaction>
</comment>
<comment type="similarity">
    <text evidence="6">Belongs to the tRNA(Ile)-lysidine synthase family.</text>
</comment>
<evidence type="ECO:0000256" key="1">
    <source>
        <dbReference type="ARBA" id="ARBA00022598"/>
    </source>
</evidence>
<dbReference type="EC" id="6.3.4.19" evidence="6"/>
<dbReference type="HAMAP" id="MF_01161">
    <property type="entry name" value="tRNA_Ile_lys_synt"/>
    <property type="match status" value="1"/>
</dbReference>
<dbReference type="Gene3D" id="3.40.50.620">
    <property type="entry name" value="HUPs"/>
    <property type="match status" value="1"/>
</dbReference>
<evidence type="ECO:0000313" key="8">
    <source>
        <dbReference type="EMBL" id="GBG04188.1"/>
    </source>
</evidence>
<dbReference type="Pfam" id="PF01171">
    <property type="entry name" value="ATP_bind_3"/>
    <property type="match status" value="1"/>
</dbReference>
<keyword evidence="2 6" id="KW-0819">tRNA processing</keyword>
<sequence>MKNLQEFFTKNHLPLEDKKILLAVSGGPDSMALLDLMRQSVKDPTTQLCVGHLDHQLRSDSYQESKVISQYCNYYNLQLIEKKWPKPEQPTSGIEAAARNYRYSFLRQIVLEKEIDYLLTAHHGDDLIENILLKLIRSGNVQEMNSLVQIGNFEDTQAYLLRPLLQYSKTDLLRYVNEHHLTYVQDKTNFEDNTLRNRLRHHVVPLLKSENQNLIENANRFQTSEAQLAKSQITLFETFPSPQRKYSTWTGRLSDLHSLNLTQKRLYFEWLVLQKFHQHVHFDELEDKPNIHQKKAGIVLILYQDRYYIYRAKEYDANYVTPFKVSLEKIFTFKRKKYIISRQNLPFIKIGDFYGKENLTLKVGSLPLGQKLLLANGSQTKAKKKFAESGIPNVLRSSCFAIMAGDESNEVQYIMDVYSKQTYDPSFVKYMVYEI</sequence>
<evidence type="ECO:0000256" key="4">
    <source>
        <dbReference type="ARBA" id="ARBA00022840"/>
    </source>
</evidence>
<dbReference type="Proteomes" id="UP000257317">
    <property type="component" value="Unassembled WGS sequence"/>
</dbReference>
<comment type="domain">
    <text evidence="6">The N-terminal region contains the highly conserved SGGXDS motif, predicted to be a P-loop motif involved in ATP binding.</text>
</comment>
<dbReference type="GO" id="GO:0005524">
    <property type="term" value="F:ATP binding"/>
    <property type="evidence" value="ECO:0007669"/>
    <property type="project" value="UniProtKB-UniRule"/>
</dbReference>